<dbReference type="Pfam" id="PF20730">
    <property type="entry name" value="YetF_N"/>
    <property type="match status" value="1"/>
</dbReference>
<keyword evidence="5 7" id="KW-1133">Transmembrane helix</keyword>
<comment type="subcellular location">
    <subcellularLocation>
        <location evidence="1">Cell membrane</location>
        <topology evidence="1">Multi-pass membrane protein</topology>
    </subcellularLocation>
</comment>
<organism evidence="10 11">
    <name type="scientific">Aciduricibacillus chroicocephali</name>
    <dbReference type="NCBI Taxonomy" id="3054939"/>
    <lineage>
        <taxon>Bacteria</taxon>
        <taxon>Bacillati</taxon>
        <taxon>Bacillota</taxon>
        <taxon>Bacilli</taxon>
        <taxon>Bacillales</taxon>
        <taxon>Bacillaceae</taxon>
        <taxon>Aciduricibacillus</taxon>
    </lineage>
</organism>
<evidence type="ECO:0000256" key="5">
    <source>
        <dbReference type="ARBA" id="ARBA00022989"/>
    </source>
</evidence>
<evidence type="ECO:0000256" key="4">
    <source>
        <dbReference type="ARBA" id="ARBA00022692"/>
    </source>
</evidence>
<name>A0ABY9KX33_9BACI</name>
<evidence type="ECO:0000256" key="6">
    <source>
        <dbReference type="ARBA" id="ARBA00023136"/>
    </source>
</evidence>
<comment type="similarity">
    <text evidence="2">Belongs to the UPF0702 family.</text>
</comment>
<dbReference type="Gene3D" id="3.30.240.20">
    <property type="entry name" value="bsu07140 like domains"/>
    <property type="match status" value="2"/>
</dbReference>
<feature type="transmembrane region" description="Helical" evidence="7">
    <location>
        <begin position="37"/>
        <end position="56"/>
    </location>
</feature>
<evidence type="ECO:0000256" key="1">
    <source>
        <dbReference type="ARBA" id="ARBA00004651"/>
    </source>
</evidence>
<evidence type="ECO:0000313" key="10">
    <source>
        <dbReference type="EMBL" id="WLV25317.1"/>
    </source>
</evidence>
<sequence length="232" mass="26102">MSITTLLLRLGLSFIVLFLLTRIMGRKEISQMTFFNFVSAISIGTIGASLAIDSSISMRNGLLALFGWAIFTLLLGWLNIKSEAARKIISGQPVIVIKDGKIMEEQLKTMRLDMESLNSLLRENNVFSLKDVDYAIFETDGKLSVLKKQEKQPLVQKDFNKQPSKQKIFPIPTSVITDGQVLTGNLEKLDIDCKWLDQQLQMAGVQSYDDVFYAEVQEDGSLHVDYTGEELK</sequence>
<keyword evidence="11" id="KW-1185">Reference proteome</keyword>
<evidence type="ECO:0000259" key="8">
    <source>
        <dbReference type="Pfam" id="PF04239"/>
    </source>
</evidence>
<dbReference type="EMBL" id="CP129113">
    <property type="protein sequence ID" value="WLV25317.1"/>
    <property type="molecule type" value="Genomic_DNA"/>
</dbReference>
<accession>A0ABY9KX33</accession>
<dbReference type="InterPro" id="IPR048454">
    <property type="entry name" value="YetF_N"/>
</dbReference>
<evidence type="ECO:0000256" key="3">
    <source>
        <dbReference type="ARBA" id="ARBA00022475"/>
    </source>
</evidence>
<dbReference type="PANTHER" id="PTHR34582">
    <property type="entry name" value="UPF0702 TRANSMEMBRANE PROTEIN YCAP"/>
    <property type="match status" value="1"/>
</dbReference>
<dbReference type="PANTHER" id="PTHR34582:SF6">
    <property type="entry name" value="UPF0702 TRANSMEMBRANE PROTEIN YCAP"/>
    <property type="match status" value="1"/>
</dbReference>
<evidence type="ECO:0000313" key="11">
    <source>
        <dbReference type="Proteomes" id="UP001180087"/>
    </source>
</evidence>
<feature type="domain" description="YetF-like N-terminal transmembrane" evidence="9">
    <location>
        <begin position="5"/>
        <end position="77"/>
    </location>
</feature>
<keyword evidence="3" id="KW-1003">Cell membrane</keyword>
<protein>
    <submittedName>
        <fullName evidence="10">DUF421 domain-containing protein</fullName>
    </submittedName>
</protein>
<gene>
    <name evidence="10" type="ORF">QR721_03555</name>
</gene>
<keyword evidence="4 7" id="KW-0812">Transmembrane</keyword>
<feature type="domain" description="YetF C-terminal" evidence="8">
    <location>
        <begin position="81"/>
        <end position="217"/>
    </location>
</feature>
<proteinExistence type="inferred from homology"/>
<feature type="transmembrane region" description="Helical" evidence="7">
    <location>
        <begin position="6"/>
        <end position="25"/>
    </location>
</feature>
<dbReference type="InterPro" id="IPR007353">
    <property type="entry name" value="DUF421"/>
</dbReference>
<evidence type="ECO:0000256" key="7">
    <source>
        <dbReference type="SAM" id="Phobius"/>
    </source>
</evidence>
<reference evidence="10" key="1">
    <citation type="submission" date="2023-06" db="EMBL/GenBank/DDBJ databases">
        <title>A Treasure from Seagulls: Isolation and Description of Aciduricobacillus qingdaonensis gen. nov., sp. nov., a Rare Obligately Uric Acid-utilizing Member in the Family Bacillaceae.</title>
        <authorList>
            <person name="Liu W."/>
            <person name="Wang B."/>
        </authorList>
    </citation>
    <scope>NUCLEOTIDE SEQUENCE</scope>
    <source>
        <strain evidence="10">44XB</strain>
    </source>
</reference>
<feature type="transmembrane region" description="Helical" evidence="7">
    <location>
        <begin position="62"/>
        <end position="80"/>
    </location>
</feature>
<keyword evidence="6 7" id="KW-0472">Membrane</keyword>
<dbReference type="InterPro" id="IPR023090">
    <property type="entry name" value="UPF0702_alpha/beta_dom_sf"/>
</dbReference>
<dbReference type="RefSeq" id="WP_348029105.1">
    <property type="nucleotide sequence ID" value="NZ_CP129113.1"/>
</dbReference>
<dbReference type="Proteomes" id="UP001180087">
    <property type="component" value="Chromosome"/>
</dbReference>
<evidence type="ECO:0000256" key="2">
    <source>
        <dbReference type="ARBA" id="ARBA00006448"/>
    </source>
</evidence>
<dbReference type="Pfam" id="PF04239">
    <property type="entry name" value="DUF421"/>
    <property type="match status" value="1"/>
</dbReference>
<evidence type="ECO:0000259" key="9">
    <source>
        <dbReference type="Pfam" id="PF20730"/>
    </source>
</evidence>